<proteinExistence type="predicted"/>
<reference evidence="1 2" key="1">
    <citation type="submission" date="2018-05" db="EMBL/GenBank/DDBJ databases">
        <title>Flavobacterium sp. strain IMCC34759, incomplete genome.</title>
        <authorList>
            <person name="Joung Y."/>
            <person name="Cho J."/>
        </authorList>
    </citation>
    <scope>NUCLEOTIDE SEQUENCE [LARGE SCALE GENOMIC DNA]</scope>
    <source>
        <strain evidence="1 2">IMCC34759</strain>
    </source>
</reference>
<protein>
    <submittedName>
        <fullName evidence="1">Uncharacterized protein</fullName>
    </submittedName>
</protein>
<comment type="caution">
    <text evidence="1">The sequence shown here is derived from an EMBL/GenBank/DDBJ whole genome shotgun (WGS) entry which is preliminary data.</text>
</comment>
<name>A0A2V4BPD0_9FLAO</name>
<organism evidence="1 2">
    <name type="scientific">Flavobacterium cheongpyeongense</name>
    <dbReference type="NCBI Taxonomy" id="2212651"/>
    <lineage>
        <taxon>Bacteria</taxon>
        <taxon>Pseudomonadati</taxon>
        <taxon>Bacteroidota</taxon>
        <taxon>Flavobacteriia</taxon>
        <taxon>Flavobacteriales</taxon>
        <taxon>Flavobacteriaceae</taxon>
        <taxon>Flavobacterium</taxon>
    </lineage>
</organism>
<keyword evidence="2" id="KW-1185">Reference proteome</keyword>
<evidence type="ECO:0000313" key="1">
    <source>
        <dbReference type="EMBL" id="PXY40805.1"/>
    </source>
</evidence>
<gene>
    <name evidence="1" type="ORF">DMB65_11290</name>
</gene>
<accession>A0A2V4BPD0</accession>
<dbReference type="EMBL" id="QJHK01000008">
    <property type="protein sequence ID" value="PXY40805.1"/>
    <property type="molecule type" value="Genomic_DNA"/>
</dbReference>
<dbReference type="AlphaFoldDB" id="A0A2V4BPD0"/>
<evidence type="ECO:0000313" key="2">
    <source>
        <dbReference type="Proteomes" id="UP000247903"/>
    </source>
</evidence>
<dbReference type="RefSeq" id="WP_110306753.1">
    <property type="nucleotide sequence ID" value="NZ_QJHK01000008.1"/>
</dbReference>
<dbReference type="OrthoDB" id="1441538at2"/>
<sequence>MTVQNQSFELKKILGFLNEIGIDVFEKVLETSFLPGLSLGPNCLYIDFEKLLYPGDILHEAGHLAVTTSAERKIAGTDKMASDWPSQGEEIGAILWSFAAAQHLELPIEFVFHPNGYKNESKWLISNFTNENYIGLPFLEWAGLALGKERAAKEDKEAFPKMLKWLRD</sequence>
<dbReference type="Proteomes" id="UP000247903">
    <property type="component" value="Unassembled WGS sequence"/>
</dbReference>